<dbReference type="InterPro" id="IPR038286">
    <property type="entry name" value="IPK_sf"/>
</dbReference>
<evidence type="ECO:0000256" key="4">
    <source>
        <dbReference type="ARBA" id="ARBA00022777"/>
    </source>
</evidence>
<evidence type="ECO:0000256" key="3">
    <source>
        <dbReference type="ARBA" id="ARBA00022741"/>
    </source>
</evidence>
<evidence type="ECO:0000256" key="6">
    <source>
        <dbReference type="ARBA" id="ARBA00036164"/>
    </source>
</evidence>
<dbReference type="EC" id="2.7.-.-" evidence="8"/>
<dbReference type="AlphaFoldDB" id="A0A0G4IRQ8"/>
<evidence type="ECO:0000256" key="7">
    <source>
        <dbReference type="ARBA" id="ARBA00036525"/>
    </source>
</evidence>
<evidence type="ECO:0000313" key="11">
    <source>
        <dbReference type="Proteomes" id="UP000039324"/>
    </source>
</evidence>
<gene>
    <name evidence="10" type="ORF">PBRA_005948</name>
</gene>
<evidence type="ECO:0000313" key="10">
    <source>
        <dbReference type="EMBL" id="CEO97834.1"/>
    </source>
</evidence>
<dbReference type="GO" id="GO:0005737">
    <property type="term" value="C:cytoplasm"/>
    <property type="evidence" value="ECO:0007669"/>
    <property type="project" value="TreeGrafter"/>
</dbReference>
<evidence type="ECO:0000256" key="9">
    <source>
        <dbReference type="SAM" id="SignalP"/>
    </source>
</evidence>
<organism evidence="10 11">
    <name type="scientific">Plasmodiophora brassicae</name>
    <name type="common">Clubroot disease agent</name>
    <dbReference type="NCBI Taxonomy" id="37360"/>
    <lineage>
        <taxon>Eukaryota</taxon>
        <taxon>Sar</taxon>
        <taxon>Rhizaria</taxon>
        <taxon>Endomyxa</taxon>
        <taxon>Phytomyxea</taxon>
        <taxon>Plasmodiophorida</taxon>
        <taxon>Plasmodiophoridae</taxon>
        <taxon>Plasmodiophora</taxon>
    </lineage>
</organism>
<keyword evidence="11" id="KW-1185">Reference proteome</keyword>
<proteinExistence type="inferred from homology"/>
<dbReference type="PANTHER" id="PTHR12400:SF51">
    <property type="entry name" value="INOSITOL POLYPHOSPHATE MULTIKINASE"/>
    <property type="match status" value="1"/>
</dbReference>
<accession>A0A0G4IRQ8</accession>
<evidence type="ECO:0000256" key="1">
    <source>
        <dbReference type="ARBA" id="ARBA00007374"/>
    </source>
</evidence>
<dbReference type="EMBL" id="CDSF01000080">
    <property type="protein sequence ID" value="CEO97834.1"/>
    <property type="molecule type" value="Genomic_DNA"/>
</dbReference>
<keyword evidence="4 8" id="KW-0418">Kinase</keyword>
<dbReference type="GO" id="GO:0005634">
    <property type="term" value="C:nucleus"/>
    <property type="evidence" value="ECO:0007669"/>
    <property type="project" value="TreeGrafter"/>
</dbReference>
<comment type="similarity">
    <text evidence="1 8">Belongs to the inositol phosphokinase (IPK) family.</text>
</comment>
<dbReference type="Gene3D" id="3.30.470.160">
    <property type="entry name" value="Inositol polyphosphate kinase"/>
    <property type="match status" value="1"/>
</dbReference>
<protein>
    <recommendedName>
        <fullName evidence="8">Kinase</fullName>
        <ecNumber evidence="8">2.7.-.-</ecNumber>
    </recommendedName>
</protein>
<keyword evidence="5" id="KW-0067">ATP-binding</keyword>
<comment type="catalytic activity">
    <reaction evidence="6">
        <text>1D-myo-inositol 1,4,5-trisphosphate + 2 ATP = 1D-myo-inositol 1,3,4,5,6-pentakisphosphate + 2 ADP + 2 H(+)</text>
        <dbReference type="Rhea" id="RHEA:32359"/>
        <dbReference type="ChEBI" id="CHEBI:15378"/>
        <dbReference type="ChEBI" id="CHEBI:30616"/>
        <dbReference type="ChEBI" id="CHEBI:57733"/>
        <dbReference type="ChEBI" id="CHEBI:203600"/>
        <dbReference type="ChEBI" id="CHEBI:456216"/>
        <dbReference type="EC" id="2.7.1.151"/>
    </reaction>
</comment>
<dbReference type="OMA" id="DCAFAAT"/>
<evidence type="ECO:0000256" key="5">
    <source>
        <dbReference type="ARBA" id="ARBA00022840"/>
    </source>
</evidence>
<dbReference type="STRING" id="37360.A0A0G4IRQ8"/>
<evidence type="ECO:0000256" key="8">
    <source>
        <dbReference type="RuleBase" id="RU363090"/>
    </source>
</evidence>
<name>A0A0G4IRQ8_PLABS</name>
<comment type="catalytic activity">
    <reaction evidence="7">
        <text>1D-myo-inositol 1,3,4,6-tetrakisphosphate + ATP = 1D-myo-inositol 1,3,4,5,6-pentakisphosphate + ADP + H(+)</text>
        <dbReference type="Rhea" id="RHEA:12717"/>
        <dbReference type="ChEBI" id="CHEBI:15378"/>
        <dbReference type="ChEBI" id="CHEBI:30616"/>
        <dbReference type="ChEBI" id="CHEBI:57660"/>
        <dbReference type="ChEBI" id="CHEBI:57733"/>
        <dbReference type="ChEBI" id="CHEBI:456216"/>
        <dbReference type="EC" id="2.7.1.140"/>
    </reaction>
</comment>
<feature type="signal peptide" evidence="9">
    <location>
        <begin position="1"/>
        <end position="18"/>
    </location>
</feature>
<dbReference type="GO" id="GO:0047326">
    <property type="term" value="F:inositol-1,3,4,6-tetrakisphosphate 5-kinase activity"/>
    <property type="evidence" value="ECO:0007669"/>
    <property type="project" value="RHEA"/>
</dbReference>
<keyword evidence="9" id="KW-0732">Signal</keyword>
<dbReference type="PANTHER" id="PTHR12400">
    <property type="entry name" value="INOSITOL POLYPHOSPHATE KINASE"/>
    <property type="match status" value="1"/>
</dbReference>
<feature type="chain" id="PRO_5005193014" description="Kinase" evidence="9">
    <location>
        <begin position="19"/>
        <end position="325"/>
    </location>
</feature>
<dbReference type="GO" id="GO:0005524">
    <property type="term" value="F:ATP binding"/>
    <property type="evidence" value="ECO:0007669"/>
    <property type="project" value="UniProtKB-KW"/>
</dbReference>
<keyword evidence="2 8" id="KW-0808">Transferase</keyword>
<dbReference type="Proteomes" id="UP000039324">
    <property type="component" value="Unassembled WGS sequence"/>
</dbReference>
<reference evidence="10 11" key="1">
    <citation type="submission" date="2015-02" db="EMBL/GenBank/DDBJ databases">
        <authorList>
            <person name="Chooi Y.-H."/>
        </authorList>
    </citation>
    <scope>NUCLEOTIDE SEQUENCE [LARGE SCALE GENOMIC DNA]</scope>
    <source>
        <strain evidence="10">E3</strain>
    </source>
</reference>
<evidence type="ECO:0000256" key="2">
    <source>
        <dbReference type="ARBA" id="ARBA00022679"/>
    </source>
</evidence>
<dbReference type="InterPro" id="IPR005522">
    <property type="entry name" value="IPK"/>
</dbReference>
<dbReference type="OrthoDB" id="338650at2759"/>
<dbReference type="GO" id="GO:0032958">
    <property type="term" value="P:inositol phosphate biosynthetic process"/>
    <property type="evidence" value="ECO:0007669"/>
    <property type="project" value="InterPro"/>
</dbReference>
<keyword evidence="3" id="KW-0547">Nucleotide-binding</keyword>
<dbReference type="SUPFAM" id="SSF56104">
    <property type="entry name" value="SAICAR synthase-like"/>
    <property type="match status" value="1"/>
</dbReference>
<sequence>MAASLLVGLLICRGAALSMDVHLRDLDHDLIDVDRIVPFAHQVGGHRVGDGNAASRDVALIRDDNGQHRLLKPLQPDERGVREALFYRTISQEFARLACTVRHRPTTSDAEFRFIPKYYGLYRMPGTDHFHVSLQNCIGHMRSPCIADIKIGRVTYDHTATPDKVLKEVANYRWQSEIGFRFVGVKTYRQELGKFDVYDKPFGKSIHPGNVDTAWSTLFCCGHAPHVQRRIIRNILSRLAEIAALMRAQSQFKMYSSSLLVAYEGHPCDDDVDCDPPASVHMIDFGHAFPIEDPNDRDHNYLFGLERLIASLEAYHRKMEPSDGT</sequence>
<dbReference type="GO" id="GO:0008440">
    <property type="term" value="F:inositol-1,4,5-trisphosphate 3-kinase activity"/>
    <property type="evidence" value="ECO:0007669"/>
    <property type="project" value="TreeGrafter"/>
</dbReference>
<dbReference type="Pfam" id="PF03770">
    <property type="entry name" value="IPK"/>
    <property type="match status" value="1"/>
</dbReference>